<dbReference type="Proteomes" id="UP000741282">
    <property type="component" value="Unassembled WGS sequence"/>
</dbReference>
<feature type="non-terminal residue" evidence="1">
    <location>
        <position position="1"/>
    </location>
</feature>
<evidence type="ECO:0000313" key="2">
    <source>
        <dbReference type="Proteomes" id="UP000741282"/>
    </source>
</evidence>
<comment type="caution">
    <text evidence="1">The sequence shown here is derived from an EMBL/GenBank/DDBJ whole genome shotgun (WGS) entry which is preliminary data.</text>
</comment>
<name>A0A955I3D8_9BACT</name>
<gene>
    <name evidence="1" type="ORF">KC685_04785</name>
</gene>
<organism evidence="1 2">
    <name type="scientific">Candidatus Dojkabacteria bacterium</name>
    <dbReference type="NCBI Taxonomy" id="2099670"/>
    <lineage>
        <taxon>Bacteria</taxon>
        <taxon>Candidatus Dojkabacteria</taxon>
    </lineage>
</organism>
<reference evidence="1" key="2">
    <citation type="journal article" date="2021" name="Microbiome">
        <title>Successional dynamics and alternative stable states in a saline activated sludge microbial community over 9 years.</title>
        <authorList>
            <person name="Wang Y."/>
            <person name="Ye J."/>
            <person name="Ju F."/>
            <person name="Liu L."/>
            <person name="Boyd J.A."/>
            <person name="Deng Y."/>
            <person name="Parks D.H."/>
            <person name="Jiang X."/>
            <person name="Yin X."/>
            <person name="Woodcroft B.J."/>
            <person name="Tyson G.W."/>
            <person name="Hugenholtz P."/>
            <person name="Polz M.F."/>
            <person name="Zhang T."/>
        </authorList>
    </citation>
    <scope>NUCLEOTIDE SEQUENCE</scope>
    <source>
        <strain evidence="1">HKST-UBA17</strain>
    </source>
</reference>
<dbReference type="AlphaFoldDB" id="A0A955I3D8"/>
<protein>
    <submittedName>
        <fullName evidence="1">Uncharacterized protein</fullName>
    </submittedName>
</protein>
<proteinExistence type="predicted"/>
<reference evidence="1" key="1">
    <citation type="submission" date="2020-04" db="EMBL/GenBank/DDBJ databases">
        <authorList>
            <person name="Zhang T."/>
        </authorList>
    </citation>
    <scope>NUCLEOTIDE SEQUENCE</scope>
    <source>
        <strain evidence="1">HKST-UBA17</strain>
    </source>
</reference>
<accession>A0A955I3D8</accession>
<sequence>GTFLHNPKMTPLAGIPGIHAEGVGSMIPFYIFKDLGQLSPFSPITQKEKGEVWVDKPAIAVKKNFVKIHIADPNVGTTCMLRKSVVQTGVKFTNYAYEKGSKYRIPNDMDFSKAITAHGFLVAWSDRYYIHNWGHNLDEIMKNPEYYAGSYQTKHIGIAGLNDRLIQHGYKMEEDGDKVVVKDATKDAK</sequence>
<evidence type="ECO:0000313" key="1">
    <source>
        <dbReference type="EMBL" id="MCA9377204.1"/>
    </source>
</evidence>
<dbReference type="EMBL" id="JAGQLN010000024">
    <property type="protein sequence ID" value="MCA9377204.1"/>
    <property type="molecule type" value="Genomic_DNA"/>
</dbReference>